<dbReference type="Proteomes" id="UP000885822">
    <property type="component" value="Unassembled WGS sequence"/>
</dbReference>
<gene>
    <name evidence="2" type="ORF">ENG92_04185</name>
</gene>
<sequence length="98" mass="11043">MRRTMLLLYLLLPAVAPASHTWSGIDLCKVYEDKLPPGLSRDQLPQAASTEARLLSRYCTQCHSLPGPDRHTATEWQEVTDNMFLLMEVSHRFGGLMG</sequence>
<keyword evidence="1" id="KW-0732">Signal</keyword>
<evidence type="ECO:0008006" key="3">
    <source>
        <dbReference type="Google" id="ProtNLM"/>
    </source>
</evidence>
<feature type="chain" id="PRO_5032609594" description="Cytochrome C" evidence="1">
    <location>
        <begin position="19"/>
        <end position="98"/>
    </location>
</feature>
<name>A0A831K5F5_9GAMM</name>
<dbReference type="AlphaFoldDB" id="A0A831K5F5"/>
<proteinExistence type="predicted"/>
<protein>
    <recommendedName>
        <fullName evidence="3">Cytochrome C</fullName>
    </recommendedName>
</protein>
<accession>A0A831K5F5</accession>
<dbReference type="EMBL" id="DRCV01000185">
    <property type="protein sequence ID" value="HDK38196.1"/>
    <property type="molecule type" value="Genomic_DNA"/>
</dbReference>
<evidence type="ECO:0000313" key="2">
    <source>
        <dbReference type="EMBL" id="HDK38196.1"/>
    </source>
</evidence>
<organism evidence="2">
    <name type="scientific">Thiolapillus brandeum</name>
    <dbReference type="NCBI Taxonomy" id="1076588"/>
    <lineage>
        <taxon>Bacteria</taxon>
        <taxon>Pseudomonadati</taxon>
        <taxon>Pseudomonadota</taxon>
        <taxon>Gammaproteobacteria</taxon>
        <taxon>Chromatiales</taxon>
        <taxon>Sedimenticolaceae</taxon>
        <taxon>Thiolapillus</taxon>
    </lineage>
</organism>
<feature type="signal peptide" evidence="1">
    <location>
        <begin position="1"/>
        <end position="18"/>
    </location>
</feature>
<evidence type="ECO:0000256" key="1">
    <source>
        <dbReference type="SAM" id="SignalP"/>
    </source>
</evidence>
<reference evidence="2" key="1">
    <citation type="journal article" date="2020" name="mSystems">
        <title>Genome- and Community-Level Interaction Insights into Carbon Utilization and Element Cycling Functions of Hydrothermarchaeota in Hydrothermal Sediment.</title>
        <authorList>
            <person name="Zhou Z."/>
            <person name="Liu Y."/>
            <person name="Xu W."/>
            <person name="Pan J."/>
            <person name="Luo Z.H."/>
            <person name="Li M."/>
        </authorList>
    </citation>
    <scope>NUCLEOTIDE SEQUENCE [LARGE SCALE GENOMIC DNA]</scope>
    <source>
        <strain evidence="2">HyVt-26</strain>
    </source>
</reference>
<feature type="non-terminal residue" evidence="2">
    <location>
        <position position="98"/>
    </location>
</feature>
<comment type="caution">
    <text evidence="2">The sequence shown here is derived from an EMBL/GenBank/DDBJ whole genome shotgun (WGS) entry which is preliminary data.</text>
</comment>